<reference evidence="8" key="2">
    <citation type="submission" date="2020-05" db="UniProtKB">
        <authorList>
            <consortium name="EnsemblMetazoa"/>
        </authorList>
    </citation>
    <scope>IDENTIFICATION</scope>
    <source>
        <strain evidence="8">MINIMUS1</strain>
    </source>
</reference>
<evidence type="ECO:0000256" key="4">
    <source>
        <dbReference type="ARBA" id="ARBA00022525"/>
    </source>
</evidence>
<proteinExistence type="inferred from homology"/>
<feature type="chain" id="PRO_5017621364" description="OBP47-like domain-containing protein" evidence="6">
    <location>
        <begin position="21"/>
        <end position="198"/>
    </location>
</feature>
<evidence type="ECO:0000256" key="5">
    <source>
        <dbReference type="ARBA" id="ARBA00023157"/>
    </source>
</evidence>
<dbReference type="Gene3D" id="1.10.238.270">
    <property type="match status" value="1"/>
</dbReference>
<feature type="signal peptide" evidence="6">
    <location>
        <begin position="1"/>
        <end position="20"/>
    </location>
</feature>
<accession>A0A3F2Z0Y4</accession>
<reference evidence="9" key="1">
    <citation type="submission" date="2013-03" db="EMBL/GenBank/DDBJ databases">
        <title>The Genome Sequence of Anopheles minimus MINIMUS1.</title>
        <authorList>
            <consortium name="The Broad Institute Genomics Platform"/>
            <person name="Neafsey D.E."/>
            <person name="Walton C."/>
            <person name="Walker B."/>
            <person name="Young S.K."/>
            <person name="Zeng Q."/>
            <person name="Gargeya S."/>
            <person name="Fitzgerald M."/>
            <person name="Haas B."/>
            <person name="Abouelleil A."/>
            <person name="Allen A.W."/>
            <person name="Alvarado L."/>
            <person name="Arachchi H.M."/>
            <person name="Berlin A.M."/>
            <person name="Chapman S.B."/>
            <person name="Gainer-Dewar J."/>
            <person name="Goldberg J."/>
            <person name="Griggs A."/>
            <person name="Gujja S."/>
            <person name="Hansen M."/>
            <person name="Howarth C."/>
            <person name="Imamovic A."/>
            <person name="Ireland A."/>
            <person name="Larimer J."/>
            <person name="McCowan C."/>
            <person name="Murphy C."/>
            <person name="Pearson M."/>
            <person name="Poon T.W."/>
            <person name="Priest M."/>
            <person name="Roberts A."/>
            <person name="Saif S."/>
            <person name="Shea T."/>
            <person name="Sisk P."/>
            <person name="Sykes S."/>
            <person name="Wortman J."/>
            <person name="Nusbaum C."/>
            <person name="Birren B."/>
        </authorList>
    </citation>
    <scope>NUCLEOTIDE SEQUENCE [LARGE SCALE GENOMIC DNA]</scope>
    <source>
        <strain evidence="9">MINIMUS1</strain>
    </source>
</reference>
<dbReference type="Proteomes" id="UP000075920">
    <property type="component" value="Unassembled WGS sequence"/>
</dbReference>
<keyword evidence="5" id="KW-1015">Disulfide bond</keyword>
<evidence type="ECO:0000313" key="8">
    <source>
        <dbReference type="EnsemblMetazoa" id="AMIN016145-PA"/>
    </source>
</evidence>
<evidence type="ECO:0000256" key="3">
    <source>
        <dbReference type="ARBA" id="ARBA00022448"/>
    </source>
</evidence>
<dbReference type="EnsemblMetazoa" id="AMIN016145-RA">
    <property type="protein sequence ID" value="AMIN016145-PA"/>
    <property type="gene ID" value="AMIN016145"/>
</dbReference>
<dbReference type="Pfam" id="PF22651">
    <property type="entry name" value="OBP47_like"/>
    <property type="match status" value="1"/>
</dbReference>
<keyword evidence="9" id="KW-1185">Reference proteome</keyword>
<organism evidence="8 9">
    <name type="scientific">Anopheles minimus</name>
    <dbReference type="NCBI Taxonomy" id="112268"/>
    <lineage>
        <taxon>Eukaryota</taxon>
        <taxon>Metazoa</taxon>
        <taxon>Ecdysozoa</taxon>
        <taxon>Arthropoda</taxon>
        <taxon>Hexapoda</taxon>
        <taxon>Insecta</taxon>
        <taxon>Pterygota</taxon>
        <taxon>Neoptera</taxon>
        <taxon>Endopterygota</taxon>
        <taxon>Diptera</taxon>
        <taxon>Nematocera</taxon>
        <taxon>Culicoidea</taxon>
        <taxon>Culicidae</taxon>
        <taxon>Anophelinae</taxon>
        <taxon>Anopheles</taxon>
    </lineage>
</organism>
<dbReference type="PANTHER" id="PTHR21066">
    <property type="entry name" value="ODORANT-BINDING PROTEIN 59A-RELATED"/>
    <property type="match status" value="1"/>
</dbReference>
<keyword evidence="3" id="KW-0813">Transport</keyword>
<comment type="subcellular location">
    <subcellularLocation>
        <location evidence="1">Secreted</location>
    </subcellularLocation>
</comment>
<feature type="domain" description="OBP47-like" evidence="7">
    <location>
        <begin position="75"/>
        <end position="179"/>
    </location>
</feature>
<dbReference type="GO" id="GO:0005576">
    <property type="term" value="C:extracellular region"/>
    <property type="evidence" value="ECO:0007669"/>
    <property type="project" value="UniProtKB-SubCell"/>
</dbReference>
<dbReference type="InterPro" id="IPR052295">
    <property type="entry name" value="Odorant-binding_protein"/>
</dbReference>
<comment type="similarity">
    <text evidence="2">Belongs to the PBP/GOBP family.</text>
</comment>
<evidence type="ECO:0000256" key="6">
    <source>
        <dbReference type="SAM" id="SignalP"/>
    </source>
</evidence>
<evidence type="ECO:0000313" key="9">
    <source>
        <dbReference type="Proteomes" id="UP000075920"/>
    </source>
</evidence>
<dbReference type="AlphaFoldDB" id="A0A3F2Z0Y4"/>
<evidence type="ECO:0000259" key="7">
    <source>
        <dbReference type="Pfam" id="PF22651"/>
    </source>
</evidence>
<keyword evidence="6" id="KW-0732">Signal</keyword>
<name>A0A3F2Z0Y4_9DIPT</name>
<dbReference type="InterPro" id="IPR054577">
    <property type="entry name" value="OBP47-like_dom"/>
</dbReference>
<dbReference type="PANTHER" id="PTHR21066:SF3">
    <property type="entry name" value="IP02236P"/>
    <property type="match status" value="1"/>
</dbReference>
<keyword evidence="4" id="KW-0964">Secreted</keyword>
<evidence type="ECO:0000256" key="2">
    <source>
        <dbReference type="ARBA" id="ARBA00008098"/>
    </source>
</evidence>
<dbReference type="VEuPathDB" id="VectorBase:AMIN016145"/>
<evidence type="ECO:0000256" key="1">
    <source>
        <dbReference type="ARBA" id="ARBA00004613"/>
    </source>
</evidence>
<protein>
    <recommendedName>
        <fullName evidence="7">OBP47-like domain-containing protein</fullName>
    </recommendedName>
</protein>
<sequence>MKHFHMVAFLMSYTLPLGLLNTMYTNSHCKQLLEEANFQECCNIPRLLPEDVINRCLNRSLPSGLPGEPDPLPANCHAECVLNETGILVNHQFLVDQAIKVLFEQVPNGTVIWKQVFEVATRKCYALQVANTFYLQDVAKNLISSQCIPSSMRFLECTFAIIYRDCPDLYWNFSNDRCSSVVSTLNNCRYLFLHVWRI</sequence>